<feature type="non-terminal residue" evidence="3">
    <location>
        <position position="138"/>
    </location>
</feature>
<evidence type="ECO:0000313" key="4">
    <source>
        <dbReference type="Proteomes" id="UP001432027"/>
    </source>
</evidence>
<comment type="caution">
    <text evidence="3">The sequence shown here is derived from an EMBL/GenBank/DDBJ whole genome shotgun (WGS) entry which is preliminary data.</text>
</comment>
<accession>A0AAV5TFP8</accession>
<sequence length="138" mass="15971">MVKVSIHYDKEQYAPGDTVLVRIDVRLHKSPLEICSIRCSVVGCALVKWKERETSEYCNKTKTLSSTHTYFSLSEVLLMAPMEKKSLYLAVGQHSYEYKFTLPLSCDSTYDNGFGKIKYKCMVEIVRPVFKWNIRAKE</sequence>
<dbReference type="Pfam" id="PF00339">
    <property type="entry name" value="Arrestin_N"/>
    <property type="match status" value="1"/>
</dbReference>
<dbReference type="Proteomes" id="UP001432027">
    <property type="component" value="Unassembled WGS sequence"/>
</dbReference>
<dbReference type="Gene3D" id="2.60.40.640">
    <property type="match status" value="1"/>
</dbReference>
<proteinExistence type="inferred from homology"/>
<organism evidence="3 4">
    <name type="scientific">Pristionchus entomophagus</name>
    <dbReference type="NCBI Taxonomy" id="358040"/>
    <lineage>
        <taxon>Eukaryota</taxon>
        <taxon>Metazoa</taxon>
        <taxon>Ecdysozoa</taxon>
        <taxon>Nematoda</taxon>
        <taxon>Chromadorea</taxon>
        <taxon>Rhabditida</taxon>
        <taxon>Rhabditina</taxon>
        <taxon>Diplogasteromorpha</taxon>
        <taxon>Diplogasteroidea</taxon>
        <taxon>Neodiplogasteridae</taxon>
        <taxon>Pristionchus</taxon>
    </lineage>
</organism>
<reference evidence="3" key="1">
    <citation type="submission" date="2023-10" db="EMBL/GenBank/DDBJ databases">
        <title>Genome assembly of Pristionchus species.</title>
        <authorList>
            <person name="Yoshida K."/>
            <person name="Sommer R.J."/>
        </authorList>
    </citation>
    <scope>NUCLEOTIDE SEQUENCE</scope>
    <source>
        <strain evidence="3">RS0144</strain>
    </source>
</reference>
<evidence type="ECO:0000256" key="1">
    <source>
        <dbReference type="ARBA" id="ARBA00005298"/>
    </source>
</evidence>
<feature type="domain" description="Arrestin-like N-terminal" evidence="2">
    <location>
        <begin position="4"/>
        <end position="135"/>
    </location>
</feature>
<comment type="similarity">
    <text evidence="1">Belongs to the arrestin family.</text>
</comment>
<protein>
    <recommendedName>
        <fullName evidence="2">Arrestin-like N-terminal domain-containing protein</fullName>
    </recommendedName>
</protein>
<dbReference type="InterPro" id="IPR014752">
    <property type="entry name" value="Arrestin-like_C"/>
</dbReference>
<dbReference type="EMBL" id="BTSX01000004">
    <property type="protein sequence ID" value="GMS92010.1"/>
    <property type="molecule type" value="Genomic_DNA"/>
</dbReference>
<dbReference type="InterPro" id="IPR011021">
    <property type="entry name" value="Arrestin-like_N"/>
</dbReference>
<keyword evidence="4" id="KW-1185">Reference proteome</keyword>
<evidence type="ECO:0000259" key="2">
    <source>
        <dbReference type="Pfam" id="PF00339"/>
    </source>
</evidence>
<gene>
    <name evidence="3" type="ORF">PENTCL1PPCAC_14185</name>
</gene>
<dbReference type="InterPro" id="IPR014756">
    <property type="entry name" value="Ig_E-set"/>
</dbReference>
<name>A0AAV5TFP8_9BILA</name>
<dbReference type="SUPFAM" id="SSF81296">
    <property type="entry name" value="E set domains"/>
    <property type="match status" value="1"/>
</dbReference>
<evidence type="ECO:0000313" key="3">
    <source>
        <dbReference type="EMBL" id="GMS92010.1"/>
    </source>
</evidence>
<dbReference type="AlphaFoldDB" id="A0AAV5TFP8"/>